<dbReference type="InterPro" id="IPR021508">
    <property type="entry name" value="Gp17-like"/>
</dbReference>
<protein>
    <submittedName>
        <fullName evidence="1">DUF3168 domain-containing protein</fullName>
    </submittedName>
</protein>
<proteinExistence type="predicted"/>
<dbReference type="Gene3D" id="3.30.2000.30">
    <property type="match status" value="1"/>
</dbReference>
<comment type="caution">
    <text evidence="1">The sequence shown here is derived from an EMBL/GenBank/DDBJ whole genome shotgun (WGS) entry which is preliminary data.</text>
</comment>
<dbReference type="InterPro" id="IPR053745">
    <property type="entry name" value="Viral_Tail_Comp_sf"/>
</dbReference>
<gene>
    <name evidence="1" type="ORF">FJU08_17550</name>
</gene>
<organism evidence="1 2">
    <name type="scientific">Martelella alba</name>
    <dbReference type="NCBI Taxonomy" id="2590451"/>
    <lineage>
        <taxon>Bacteria</taxon>
        <taxon>Pseudomonadati</taxon>
        <taxon>Pseudomonadota</taxon>
        <taxon>Alphaproteobacteria</taxon>
        <taxon>Hyphomicrobiales</taxon>
        <taxon>Aurantimonadaceae</taxon>
        <taxon>Martelella</taxon>
    </lineage>
</organism>
<dbReference type="OrthoDB" id="7630456at2"/>
<keyword evidence="2" id="KW-1185">Reference proteome</keyword>
<accession>A0A506U571</accession>
<reference evidence="1 2" key="1">
    <citation type="submission" date="2019-06" db="EMBL/GenBank/DDBJ databases">
        <authorList>
            <person name="Li M."/>
        </authorList>
    </citation>
    <scope>NUCLEOTIDE SEQUENCE [LARGE SCALE GENOMIC DNA]</scope>
    <source>
        <strain evidence="1 2">BGMRC2036</strain>
    </source>
</reference>
<evidence type="ECO:0000313" key="2">
    <source>
        <dbReference type="Proteomes" id="UP000318801"/>
    </source>
</evidence>
<dbReference type="AlphaFoldDB" id="A0A506U571"/>
<name>A0A506U571_9HYPH</name>
<dbReference type="EMBL" id="VHLG01000012">
    <property type="protein sequence ID" value="TPW28608.1"/>
    <property type="molecule type" value="Genomic_DNA"/>
</dbReference>
<dbReference type="Proteomes" id="UP000318801">
    <property type="component" value="Unassembled WGS sequence"/>
</dbReference>
<dbReference type="Pfam" id="PF11367">
    <property type="entry name" value="Tail_completion_gp17"/>
    <property type="match status" value="1"/>
</dbReference>
<evidence type="ECO:0000313" key="1">
    <source>
        <dbReference type="EMBL" id="TPW28608.1"/>
    </source>
</evidence>
<sequence>MSAAVTLQDAIFDALVADAGVTALVGDRVYDNAPAAPVYPYISFGPAQTLTEPLECLDAEENHFQIDIWTQEGGSKRGAKAICAAVKSALHFADLSLAGPCALVLIRVDDMQVMDDPDDQVAHGVVSVVAFTEDNDG</sequence>
<dbReference type="RefSeq" id="WP_141150326.1">
    <property type="nucleotide sequence ID" value="NZ_VHLG01000012.1"/>
</dbReference>